<dbReference type="SUPFAM" id="SSF88946">
    <property type="entry name" value="Sigma2 domain of RNA polymerase sigma factors"/>
    <property type="match status" value="1"/>
</dbReference>
<organism evidence="7 8">
    <name type="scientific">Chitinophaga nivalis</name>
    <dbReference type="NCBI Taxonomy" id="2991709"/>
    <lineage>
        <taxon>Bacteria</taxon>
        <taxon>Pseudomonadati</taxon>
        <taxon>Bacteroidota</taxon>
        <taxon>Chitinophagia</taxon>
        <taxon>Chitinophagales</taxon>
        <taxon>Chitinophagaceae</taxon>
        <taxon>Chitinophaga</taxon>
    </lineage>
</organism>
<dbReference type="Proteomes" id="UP001207742">
    <property type="component" value="Unassembled WGS sequence"/>
</dbReference>
<dbReference type="InterPro" id="IPR036388">
    <property type="entry name" value="WH-like_DNA-bd_sf"/>
</dbReference>
<keyword evidence="3" id="KW-0731">Sigma factor</keyword>
<dbReference type="InterPro" id="IPR014284">
    <property type="entry name" value="RNA_pol_sigma-70_dom"/>
</dbReference>
<evidence type="ECO:0000256" key="3">
    <source>
        <dbReference type="ARBA" id="ARBA00023082"/>
    </source>
</evidence>
<keyword evidence="4" id="KW-0804">Transcription</keyword>
<sequence>MENNPINGDAERWQAFRTGDKEALAYLFNTFVGSLYNYGFKFTQDEDLIEDAIQDLFIRLWTTREKLSVPASVRNYLLKAFRHLLFRKLSQSQKIAAYDPELFFLEAALSAEDQHIQTEHQQMETARLQKAMQQLPPRQKEAVYLRFYENASYEDIARIMGTTVKNTYKHVFRALSHLRDTLITILLLCFLKLF</sequence>
<dbReference type="InterPro" id="IPR039425">
    <property type="entry name" value="RNA_pol_sigma-70-like"/>
</dbReference>
<keyword evidence="2" id="KW-0805">Transcription regulation</keyword>
<dbReference type="Pfam" id="PF08281">
    <property type="entry name" value="Sigma70_r4_2"/>
    <property type="match status" value="1"/>
</dbReference>
<proteinExistence type="inferred from homology"/>
<name>A0ABT3IGI2_9BACT</name>
<dbReference type="NCBIfam" id="TIGR02937">
    <property type="entry name" value="sigma70-ECF"/>
    <property type="match status" value="1"/>
</dbReference>
<evidence type="ECO:0000313" key="8">
    <source>
        <dbReference type="Proteomes" id="UP001207742"/>
    </source>
</evidence>
<evidence type="ECO:0000256" key="4">
    <source>
        <dbReference type="ARBA" id="ARBA00023163"/>
    </source>
</evidence>
<dbReference type="InterPro" id="IPR013324">
    <property type="entry name" value="RNA_pol_sigma_r3/r4-like"/>
</dbReference>
<dbReference type="InterPro" id="IPR007627">
    <property type="entry name" value="RNA_pol_sigma70_r2"/>
</dbReference>
<dbReference type="RefSeq" id="WP_264727932.1">
    <property type="nucleotide sequence ID" value="NZ_JAPDNR010000001.1"/>
</dbReference>
<dbReference type="InterPro" id="IPR013249">
    <property type="entry name" value="RNA_pol_sigma70_r4_t2"/>
</dbReference>
<comment type="similarity">
    <text evidence="1">Belongs to the sigma-70 factor family. ECF subfamily.</text>
</comment>
<dbReference type="SUPFAM" id="SSF88659">
    <property type="entry name" value="Sigma3 and sigma4 domains of RNA polymerase sigma factors"/>
    <property type="match status" value="1"/>
</dbReference>
<evidence type="ECO:0000256" key="1">
    <source>
        <dbReference type="ARBA" id="ARBA00010641"/>
    </source>
</evidence>
<dbReference type="PANTHER" id="PTHR43133">
    <property type="entry name" value="RNA POLYMERASE ECF-TYPE SIGMA FACTO"/>
    <property type="match status" value="1"/>
</dbReference>
<evidence type="ECO:0000259" key="5">
    <source>
        <dbReference type="Pfam" id="PF04542"/>
    </source>
</evidence>
<feature type="domain" description="RNA polymerase sigma factor 70 region 4 type 2" evidence="6">
    <location>
        <begin position="127"/>
        <end position="178"/>
    </location>
</feature>
<dbReference type="EMBL" id="JAPDNS010000001">
    <property type="protein sequence ID" value="MCW3483021.1"/>
    <property type="molecule type" value="Genomic_DNA"/>
</dbReference>
<feature type="domain" description="RNA polymerase sigma-70 region 2" evidence="5">
    <location>
        <begin position="27"/>
        <end position="93"/>
    </location>
</feature>
<dbReference type="Gene3D" id="1.10.1740.10">
    <property type="match status" value="1"/>
</dbReference>
<dbReference type="CDD" id="cd06171">
    <property type="entry name" value="Sigma70_r4"/>
    <property type="match status" value="1"/>
</dbReference>
<keyword evidence="8" id="KW-1185">Reference proteome</keyword>
<dbReference type="Pfam" id="PF04542">
    <property type="entry name" value="Sigma70_r2"/>
    <property type="match status" value="1"/>
</dbReference>
<dbReference type="Gene3D" id="1.10.10.10">
    <property type="entry name" value="Winged helix-like DNA-binding domain superfamily/Winged helix DNA-binding domain"/>
    <property type="match status" value="1"/>
</dbReference>
<evidence type="ECO:0000313" key="7">
    <source>
        <dbReference type="EMBL" id="MCW3483021.1"/>
    </source>
</evidence>
<dbReference type="PANTHER" id="PTHR43133:SF46">
    <property type="entry name" value="RNA POLYMERASE SIGMA-70 FACTOR ECF SUBFAMILY"/>
    <property type="match status" value="1"/>
</dbReference>
<dbReference type="InterPro" id="IPR013325">
    <property type="entry name" value="RNA_pol_sigma_r2"/>
</dbReference>
<accession>A0ABT3IGI2</accession>
<evidence type="ECO:0000256" key="2">
    <source>
        <dbReference type="ARBA" id="ARBA00023015"/>
    </source>
</evidence>
<protein>
    <submittedName>
        <fullName evidence="7">Sigma-70 family RNA polymerase sigma factor</fullName>
    </submittedName>
</protein>
<gene>
    <name evidence="7" type="ORF">OL497_03915</name>
</gene>
<evidence type="ECO:0000259" key="6">
    <source>
        <dbReference type="Pfam" id="PF08281"/>
    </source>
</evidence>
<reference evidence="7 8" key="1">
    <citation type="submission" date="2022-10" db="EMBL/GenBank/DDBJ databases">
        <title>Chitinophaga nivalis PC15 sp. nov., isolated from Pyeongchang county, South Korea.</title>
        <authorList>
            <person name="Trinh H.N."/>
        </authorList>
    </citation>
    <scope>NUCLEOTIDE SEQUENCE [LARGE SCALE GENOMIC DNA]</scope>
    <source>
        <strain evidence="7 8">PC14</strain>
    </source>
</reference>
<comment type="caution">
    <text evidence="7">The sequence shown here is derived from an EMBL/GenBank/DDBJ whole genome shotgun (WGS) entry which is preliminary data.</text>
</comment>